<sequence>MPTWQEIVADKRAQRAAGVPKDWIVTSPSADVLNVIDLPRECGLLSARELEVTETTDVDVLLKKLASGEWSSTEVTTAFYKRAIIAHQAVNPLTEIFVEKALARAKWCDDQLKANGRPVGPLHGLPISLKDQLKIKGLETSMGYVGWLGRPAEEDSVLTEILYEAGAVPFVKTNVPQTLMWGETYNNIFGRTLNPYNRNLTCGGSSGGEGALIAMKGSPLGIGSDIGGSIRIPAAMCGVYGLRPSYHRIPYYGAVNSLDGQDSLPSVFGPLSNSISGIKAFMKAVIGSKPWTKDPLAYHKPWVESEYQLSEHGGGKKLVFGIMWDDGIVLPHPPIIRALEETKKSLIAAGHEVVDWKPHRHKDLVRVLFEIFTAVGEEDFRLALDLTGEPIMYSMANVEKGPYTPPFPKDGISAFQLWQVHKRKLALRKEYLDRWQATRATTSTGRPLDAIITPAACGASAPHGQNKNNYIAYTSVYNVLNYPSLIFPVTKVDPAVDVKRSAHKFFNEDDEAWYNLYEPETWRGAPVALQLVGQPYDDEAIVGMAEIVDAALKA</sequence>
<name>A0ACB8QN82_9AGAM</name>
<evidence type="ECO:0000313" key="1">
    <source>
        <dbReference type="EMBL" id="KAI0033140.1"/>
    </source>
</evidence>
<reference evidence="1" key="1">
    <citation type="submission" date="2021-02" db="EMBL/GenBank/DDBJ databases">
        <authorList>
            <consortium name="DOE Joint Genome Institute"/>
            <person name="Ahrendt S."/>
            <person name="Looney B.P."/>
            <person name="Miyauchi S."/>
            <person name="Morin E."/>
            <person name="Drula E."/>
            <person name="Courty P.E."/>
            <person name="Chicoki N."/>
            <person name="Fauchery L."/>
            <person name="Kohler A."/>
            <person name="Kuo A."/>
            <person name="Labutti K."/>
            <person name="Pangilinan J."/>
            <person name="Lipzen A."/>
            <person name="Riley R."/>
            <person name="Andreopoulos W."/>
            <person name="He G."/>
            <person name="Johnson J."/>
            <person name="Barry K.W."/>
            <person name="Grigoriev I.V."/>
            <person name="Nagy L."/>
            <person name="Hibbett D."/>
            <person name="Henrissat B."/>
            <person name="Matheny P.B."/>
            <person name="Labbe J."/>
            <person name="Martin F."/>
        </authorList>
    </citation>
    <scope>NUCLEOTIDE SEQUENCE</scope>
    <source>
        <strain evidence="1">EC-137</strain>
    </source>
</reference>
<gene>
    <name evidence="1" type="ORF">K488DRAFT_48230</name>
</gene>
<organism evidence="1 2">
    <name type="scientific">Vararia minispora EC-137</name>
    <dbReference type="NCBI Taxonomy" id="1314806"/>
    <lineage>
        <taxon>Eukaryota</taxon>
        <taxon>Fungi</taxon>
        <taxon>Dikarya</taxon>
        <taxon>Basidiomycota</taxon>
        <taxon>Agaricomycotina</taxon>
        <taxon>Agaricomycetes</taxon>
        <taxon>Russulales</taxon>
        <taxon>Lachnocladiaceae</taxon>
        <taxon>Vararia</taxon>
    </lineage>
</organism>
<proteinExistence type="predicted"/>
<keyword evidence="2" id="KW-1185">Reference proteome</keyword>
<comment type="caution">
    <text evidence="1">The sequence shown here is derived from an EMBL/GenBank/DDBJ whole genome shotgun (WGS) entry which is preliminary data.</text>
</comment>
<protein>
    <submittedName>
        <fullName evidence="1">General amidase</fullName>
    </submittedName>
</protein>
<dbReference type="Proteomes" id="UP000814128">
    <property type="component" value="Unassembled WGS sequence"/>
</dbReference>
<accession>A0ACB8QN82</accession>
<dbReference type="EMBL" id="MU273526">
    <property type="protein sequence ID" value="KAI0033140.1"/>
    <property type="molecule type" value="Genomic_DNA"/>
</dbReference>
<evidence type="ECO:0000313" key="2">
    <source>
        <dbReference type="Proteomes" id="UP000814128"/>
    </source>
</evidence>
<reference evidence="1" key="2">
    <citation type="journal article" date="2022" name="New Phytol.">
        <title>Evolutionary transition to the ectomycorrhizal habit in the genomes of a hyperdiverse lineage of mushroom-forming fungi.</title>
        <authorList>
            <person name="Looney B."/>
            <person name="Miyauchi S."/>
            <person name="Morin E."/>
            <person name="Drula E."/>
            <person name="Courty P.E."/>
            <person name="Kohler A."/>
            <person name="Kuo A."/>
            <person name="LaButti K."/>
            <person name="Pangilinan J."/>
            <person name="Lipzen A."/>
            <person name="Riley R."/>
            <person name="Andreopoulos W."/>
            <person name="He G."/>
            <person name="Johnson J."/>
            <person name="Nolan M."/>
            <person name="Tritt A."/>
            <person name="Barry K.W."/>
            <person name="Grigoriev I.V."/>
            <person name="Nagy L.G."/>
            <person name="Hibbett D."/>
            <person name="Henrissat B."/>
            <person name="Matheny P.B."/>
            <person name="Labbe J."/>
            <person name="Martin F.M."/>
        </authorList>
    </citation>
    <scope>NUCLEOTIDE SEQUENCE</scope>
    <source>
        <strain evidence="1">EC-137</strain>
    </source>
</reference>